<accession>A0ABS2MRV0</accession>
<sequence length="304" mass="32994">MTKRLNTVKLLVLSLILVAALTSCAVDTTYPGTMNVVEASKVVEEYMTNSSVVLVDARGQEAYDKGHAKGAVMLSPTELVADGPVPMTLASKEQIETVLSAKGISDSDTIYIYDNNSGVSAGRIWWTLRVYGHENVMIVNGGESALVNADIELSTEPANRPETTYTAKAPKTEMIATYEEVLGYSENPAEDVVILDVRSIAEYEAGFIPGAILYPHTKNVYADGTFMSSRDLGLFYKEEGIEKEDLIIIYCKSSFRATQTAALLEEAGYENLKVYDGAWLEWESKTDVITVPSNDAPVGASDGS</sequence>
<feature type="domain" description="Rhodanese" evidence="5">
    <location>
        <begin position="48"/>
        <end position="155"/>
    </location>
</feature>
<keyword evidence="2" id="KW-0677">Repeat</keyword>
<dbReference type="Proteomes" id="UP000767854">
    <property type="component" value="Unassembled WGS sequence"/>
</dbReference>
<dbReference type="PROSITE" id="PS50206">
    <property type="entry name" value="RHODANESE_3"/>
    <property type="match status" value="2"/>
</dbReference>
<proteinExistence type="predicted"/>
<dbReference type="InterPro" id="IPR001763">
    <property type="entry name" value="Rhodanese-like_dom"/>
</dbReference>
<evidence type="ECO:0000313" key="7">
    <source>
        <dbReference type="Proteomes" id="UP000767854"/>
    </source>
</evidence>
<evidence type="ECO:0000256" key="4">
    <source>
        <dbReference type="SAM" id="SignalP"/>
    </source>
</evidence>
<dbReference type="PROSITE" id="PS51257">
    <property type="entry name" value="PROKAR_LIPOPROTEIN"/>
    <property type="match status" value="1"/>
</dbReference>
<dbReference type="RefSeq" id="WP_204664182.1">
    <property type="nucleotide sequence ID" value="NZ_JAFBDT010000012.1"/>
</dbReference>
<dbReference type="GO" id="GO:0016784">
    <property type="term" value="F:3-mercaptopyruvate sulfurtransferase activity"/>
    <property type="evidence" value="ECO:0007669"/>
    <property type="project" value="UniProtKB-EC"/>
</dbReference>
<feature type="signal peptide" evidence="4">
    <location>
        <begin position="1"/>
        <end position="25"/>
    </location>
</feature>
<evidence type="ECO:0000259" key="5">
    <source>
        <dbReference type="PROSITE" id="PS50206"/>
    </source>
</evidence>
<dbReference type="Pfam" id="PF00581">
    <property type="entry name" value="Rhodanese"/>
    <property type="match status" value="2"/>
</dbReference>
<protein>
    <recommendedName>
        <fullName evidence="1">thiosulfate sulfurtransferase</fullName>
        <ecNumber evidence="1">2.8.1.1</ecNumber>
    </recommendedName>
</protein>
<dbReference type="InterPro" id="IPR036873">
    <property type="entry name" value="Rhodanese-like_dom_sf"/>
</dbReference>
<gene>
    <name evidence="6" type="ORF">JOC49_001643</name>
</gene>
<organism evidence="6 7">
    <name type="scientific">Fusibacter tunisiensis</name>
    <dbReference type="NCBI Taxonomy" id="1008308"/>
    <lineage>
        <taxon>Bacteria</taxon>
        <taxon>Bacillati</taxon>
        <taxon>Bacillota</taxon>
        <taxon>Clostridia</taxon>
        <taxon>Eubacteriales</taxon>
        <taxon>Eubacteriales Family XII. Incertae Sedis</taxon>
        <taxon>Fusibacter</taxon>
    </lineage>
</organism>
<evidence type="ECO:0000256" key="2">
    <source>
        <dbReference type="ARBA" id="ARBA00022737"/>
    </source>
</evidence>
<comment type="catalytic activity">
    <reaction evidence="3">
        <text>thiosulfate + hydrogen cyanide = thiocyanate + sulfite + 2 H(+)</text>
        <dbReference type="Rhea" id="RHEA:16881"/>
        <dbReference type="ChEBI" id="CHEBI:15378"/>
        <dbReference type="ChEBI" id="CHEBI:17359"/>
        <dbReference type="ChEBI" id="CHEBI:18022"/>
        <dbReference type="ChEBI" id="CHEBI:18407"/>
        <dbReference type="ChEBI" id="CHEBI:33542"/>
        <dbReference type="EC" id="2.8.1.1"/>
    </reaction>
</comment>
<keyword evidence="6" id="KW-0808">Transferase</keyword>
<keyword evidence="4" id="KW-0732">Signal</keyword>
<dbReference type="InterPro" id="IPR051126">
    <property type="entry name" value="Thiosulfate_sulfurtransferase"/>
</dbReference>
<dbReference type="CDD" id="cd01449">
    <property type="entry name" value="TST_Repeat_2"/>
    <property type="match status" value="1"/>
</dbReference>
<evidence type="ECO:0000313" key="6">
    <source>
        <dbReference type="EMBL" id="MBM7562100.1"/>
    </source>
</evidence>
<evidence type="ECO:0000256" key="1">
    <source>
        <dbReference type="ARBA" id="ARBA00012245"/>
    </source>
</evidence>
<feature type="domain" description="Rhodanese" evidence="5">
    <location>
        <begin position="188"/>
        <end position="291"/>
    </location>
</feature>
<dbReference type="EC" id="2.8.1.1" evidence="1"/>
<feature type="chain" id="PRO_5045716794" description="thiosulfate sulfurtransferase" evidence="4">
    <location>
        <begin position="26"/>
        <end position="304"/>
    </location>
</feature>
<dbReference type="SMART" id="SM00450">
    <property type="entry name" value="RHOD"/>
    <property type="match status" value="2"/>
</dbReference>
<dbReference type="Gene3D" id="3.40.250.10">
    <property type="entry name" value="Rhodanese-like domain"/>
    <property type="match status" value="2"/>
</dbReference>
<dbReference type="PANTHER" id="PTHR43855">
    <property type="entry name" value="THIOSULFATE SULFURTRANSFERASE"/>
    <property type="match status" value="1"/>
</dbReference>
<keyword evidence="7" id="KW-1185">Reference proteome</keyword>
<dbReference type="CDD" id="cd01448">
    <property type="entry name" value="TST_Repeat_1"/>
    <property type="match status" value="1"/>
</dbReference>
<comment type="caution">
    <text evidence="6">The sequence shown here is derived from an EMBL/GenBank/DDBJ whole genome shotgun (WGS) entry which is preliminary data.</text>
</comment>
<evidence type="ECO:0000256" key="3">
    <source>
        <dbReference type="ARBA" id="ARBA00047549"/>
    </source>
</evidence>
<dbReference type="EMBL" id="JAFBDT010000012">
    <property type="protein sequence ID" value="MBM7562100.1"/>
    <property type="molecule type" value="Genomic_DNA"/>
</dbReference>
<dbReference type="SUPFAM" id="SSF52821">
    <property type="entry name" value="Rhodanese/Cell cycle control phosphatase"/>
    <property type="match status" value="2"/>
</dbReference>
<reference evidence="6 7" key="1">
    <citation type="submission" date="2021-01" db="EMBL/GenBank/DDBJ databases">
        <title>Genomic Encyclopedia of Type Strains, Phase IV (KMG-IV): sequencing the most valuable type-strain genomes for metagenomic binning, comparative biology and taxonomic classification.</title>
        <authorList>
            <person name="Goeker M."/>
        </authorList>
    </citation>
    <scope>NUCLEOTIDE SEQUENCE [LARGE SCALE GENOMIC DNA]</scope>
    <source>
        <strain evidence="6 7">DSM 24436</strain>
    </source>
</reference>
<dbReference type="PANTHER" id="PTHR43855:SF1">
    <property type="entry name" value="THIOSULFATE SULFURTRANSFERASE"/>
    <property type="match status" value="1"/>
</dbReference>
<dbReference type="GO" id="GO:0004792">
    <property type="term" value="F:thiosulfate-cyanide sulfurtransferase activity"/>
    <property type="evidence" value="ECO:0007669"/>
    <property type="project" value="UniProtKB-EC"/>
</dbReference>
<name>A0ABS2MRV0_9FIRM</name>